<comment type="caution">
    <text evidence="2">The sequence shown here is derived from an EMBL/GenBank/DDBJ whole genome shotgun (WGS) entry which is preliminary data.</text>
</comment>
<evidence type="ECO:0000313" key="2">
    <source>
        <dbReference type="EMBL" id="GGN06849.1"/>
    </source>
</evidence>
<name>A0ABQ2IFR9_9BACT</name>
<organism evidence="2 3">
    <name type="scientific">Dyadobacter beijingensis</name>
    <dbReference type="NCBI Taxonomy" id="365489"/>
    <lineage>
        <taxon>Bacteria</taxon>
        <taxon>Pseudomonadati</taxon>
        <taxon>Bacteroidota</taxon>
        <taxon>Cytophagia</taxon>
        <taxon>Cytophagales</taxon>
        <taxon>Spirosomataceae</taxon>
        <taxon>Dyadobacter</taxon>
    </lineage>
</organism>
<evidence type="ECO:0000313" key="3">
    <source>
        <dbReference type="Proteomes" id="UP000632339"/>
    </source>
</evidence>
<reference evidence="3" key="1">
    <citation type="journal article" date="2019" name="Int. J. Syst. Evol. Microbiol.">
        <title>The Global Catalogue of Microorganisms (GCM) 10K type strain sequencing project: providing services to taxonomists for standard genome sequencing and annotation.</title>
        <authorList>
            <consortium name="The Broad Institute Genomics Platform"/>
            <consortium name="The Broad Institute Genome Sequencing Center for Infectious Disease"/>
            <person name="Wu L."/>
            <person name="Ma J."/>
        </authorList>
    </citation>
    <scope>NUCLEOTIDE SEQUENCE [LARGE SCALE GENOMIC DNA]</scope>
    <source>
        <strain evidence="3">CGMCC 1.6375</strain>
    </source>
</reference>
<proteinExistence type="predicted"/>
<dbReference type="EMBL" id="BMLI01000002">
    <property type="protein sequence ID" value="GGN06849.1"/>
    <property type="molecule type" value="Genomic_DNA"/>
</dbReference>
<keyword evidence="3" id="KW-1185">Reference proteome</keyword>
<accession>A0ABQ2IFR9</accession>
<evidence type="ECO:0008006" key="4">
    <source>
        <dbReference type="Google" id="ProtNLM"/>
    </source>
</evidence>
<evidence type="ECO:0000256" key="1">
    <source>
        <dbReference type="SAM" id="Coils"/>
    </source>
</evidence>
<protein>
    <recommendedName>
        <fullName evidence="4">Transposase</fullName>
    </recommendedName>
</protein>
<keyword evidence="1" id="KW-0175">Coiled coil</keyword>
<gene>
    <name evidence="2" type="ORF">GCM10010967_47770</name>
</gene>
<feature type="coiled-coil region" evidence="1">
    <location>
        <begin position="2"/>
        <end position="29"/>
    </location>
</feature>
<sequence length="41" mass="4864">MEAAQLKELKALKDENRRLKQMFAELSLDYKLAKDIIEKKL</sequence>
<dbReference type="Proteomes" id="UP000632339">
    <property type="component" value="Unassembled WGS sequence"/>
</dbReference>